<dbReference type="Pfam" id="PF11511">
    <property type="entry name" value="RhodobacterPufX"/>
    <property type="match status" value="1"/>
</dbReference>
<feature type="transmembrane region" description="Helical" evidence="2">
    <location>
        <begin position="20"/>
        <end position="48"/>
    </location>
</feature>
<evidence type="ECO:0000313" key="3">
    <source>
        <dbReference type="EMBL" id="TGD42893.1"/>
    </source>
</evidence>
<keyword evidence="2" id="KW-0472">Membrane</keyword>
<protein>
    <submittedName>
        <fullName evidence="3">1-deoxy-D-xylulose-5-phosphate synthase</fullName>
    </submittedName>
</protein>
<dbReference type="EMBL" id="RPEM01000007">
    <property type="protein sequence ID" value="TGD42893.1"/>
    <property type="molecule type" value="Genomic_DNA"/>
</dbReference>
<evidence type="ECO:0000256" key="2">
    <source>
        <dbReference type="SAM" id="Phobius"/>
    </source>
</evidence>
<name>A0ABY2KPD8_9RHOB</name>
<reference evidence="3 4" key="1">
    <citation type="submission" date="2018-11" db="EMBL/GenBank/DDBJ databases">
        <title>Tabrizicola sp. isolated from sediment of alpine lake.</title>
        <authorList>
            <person name="Liu Z."/>
        </authorList>
    </citation>
    <scope>NUCLEOTIDE SEQUENCE [LARGE SCALE GENOMIC DNA]</scope>
    <source>
        <strain evidence="3 4">DRYC-M-16</strain>
    </source>
</reference>
<comment type="caution">
    <text evidence="3">The sequence shown here is derived from an EMBL/GenBank/DDBJ whole genome shotgun (WGS) entry which is preliminary data.</text>
</comment>
<keyword evidence="4" id="KW-1185">Reference proteome</keyword>
<proteinExistence type="predicted"/>
<evidence type="ECO:0000313" key="4">
    <source>
        <dbReference type="Proteomes" id="UP000297741"/>
    </source>
</evidence>
<dbReference type="RefSeq" id="WP_135431453.1">
    <property type="nucleotide sequence ID" value="NZ_RPEM01000007.1"/>
</dbReference>
<sequence>MSDHPFYRDENPKSRLRIWIFGQMMYGAMLAAAVFVACLLFFAVFYGIGLLLPEESRQTPDPMPRSSLEQPLAPAGHDLA</sequence>
<evidence type="ECO:0000256" key="1">
    <source>
        <dbReference type="SAM" id="MobiDB-lite"/>
    </source>
</evidence>
<accession>A0ABY2KPD8</accession>
<feature type="region of interest" description="Disordered" evidence="1">
    <location>
        <begin position="57"/>
        <end position="80"/>
    </location>
</feature>
<dbReference type="InterPro" id="IPR020169">
    <property type="entry name" value="Intrinsic_membrane_PufX"/>
</dbReference>
<dbReference type="Gene3D" id="1.20.5.920">
    <property type="entry name" value="rhodobacter sphaeroides pufx membrane protein"/>
    <property type="match status" value="1"/>
</dbReference>
<keyword evidence="2" id="KW-0812">Transmembrane</keyword>
<keyword evidence="2" id="KW-1133">Transmembrane helix</keyword>
<organism evidence="3 4">
    <name type="scientific">Pseudotabrizicola sediminis</name>
    <dbReference type="NCBI Taxonomy" id="2486418"/>
    <lineage>
        <taxon>Bacteria</taxon>
        <taxon>Pseudomonadati</taxon>
        <taxon>Pseudomonadota</taxon>
        <taxon>Alphaproteobacteria</taxon>
        <taxon>Rhodobacterales</taxon>
        <taxon>Paracoccaceae</taxon>
        <taxon>Pseudotabrizicola</taxon>
    </lineage>
</organism>
<dbReference type="Proteomes" id="UP000297741">
    <property type="component" value="Unassembled WGS sequence"/>
</dbReference>
<gene>
    <name evidence="3" type="ORF">EEB11_11485</name>
</gene>